<protein>
    <submittedName>
        <fullName evidence="6">LacI family DNA-binding transcriptional regulator</fullName>
    </submittedName>
</protein>
<evidence type="ECO:0000313" key="7">
    <source>
        <dbReference type="Proteomes" id="UP001377337"/>
    </source>
</evidence>
<dbReference type="GO" id="GO:0003677">
    <property type="term" value="F:DNA binding"/>
    <property type="evidence" value="ECO:0007669"/>
    <property type="project" value="UniProtKB-KW"/>
</dbReference>
<dbReference type="InterPro" id="IPR046335">
    <property type="entry name" value="LacI/GalR-like_sensor"/>
</dbReference>
<evidence type="ECO:0000259" key="5">
    <source>
        <dbReference type="PROSITE" id="PS50943"/>
    </source>
</evidence>
<dbReference type="InterPro" id="IPR028082">
    <property type="entry name" value="Peripla_BP_I"/>
</dbReference>
<dbReference type="SUPFAM" id="SSF47413">
    <property type="entry name" value="lambda repressor-like DNA-binding domains"/>
    <property type="match status" value="1"/>
</dbReference>
<evidence type="ECO:0000256" key="2">
    <source>
        <dbReference type="ARBA" id="ARBA00023125"/>
    </source>
</evidence>
<feature type="domain" description="HTH lacI-type" evidence="4">
    <location>
        <begin position="5"/>
        <end position="59"/>
    </location>
</feature>
<dbReference type="Proteomes" id="UP001377337">
    <property type="component" value="Chromosome"/>
</dbReference>
<keyword evidence="3" id="KW-0804">Transcription</keyword>
<dbReference type="CDD" id="cd01392">
    <property type="entry name" value="HTH_LacI"/>
    <property type="match status" value="1"/>
</dbReference>
<dbReference type="SUPFAM" id="SSF53822">
    <property type="entry name" value="Periplasmic binding protein-like I"/>
    <property type="match status" value="1"/>
</dbReference>
<dbReference type="Gene3D" id="3.40.50.2300">
    <property type="match status" value="2"/>
</dbReference>
<sequence>MKKKVTIKDVAKHAGVSSAAVSYVLNGKNKVSGETKEKIRRAIEELHYLPDLTAISLSKKQSKLIGLLKILNQDSLLPVFQTNLYYNEFISGVESVARGYGYDILLAGIGVADECSQWVQRRNLDGLIVMNASGSIAEELARHIAIPIVLVDTYDVPEGSYHTMNIDDEEGGYQATAHLLSLGHTSIAMVVAEAKNSPVDEQRLKGYKRALKEFGVPFKQELIFESGNSTLEASLDAGQSILDSSEPITAVFATSDIVCLGIMRRFASMGKRIPQDFSIVGFDDLNVSQYLSPSLTTVRQDILAKGIQSSEMIFSALFQKEQGLTKKVLPVELAVRESTMQIT</sequence>
<evidence type="ECO:0000256" key="3">
    <source>
        <dbReference type="ARBA" id="ARBA00023163"/>
    </source>
</evidence>
<keyword evidence="1" id="KW-0805">Transcription regulation</keyword>
<dbReference type="InterPro" id="IPR000843">
    <property type="entry name" value="HTH_LacI"/>
</dbReference>
<gene>
    <name evidence="6" type="ORF">WCV65_08505</name>
</gene>
<dbReference type="EMBL" id="CP147407">
    <property type="protein sequence ID" value="WXB98500.1"/>
    <property type="molecule type" value="Genomic_DNA"/>
</dbReference>
<accession>A0ABZ2NLL0</accession>
<keyword evidence="7" id="KW-1185">Reference proteome</keyword>
<dbReference type="CDD" id="cd06267">
    <property type="entry name" value="PBP1_LacI_sugar_binding-like"/>
    <property type="match status" value="1"/>
</dbReference>
<dbReference type="PROSITE" id="PS00356">
    <property type="entry name" value="HTH_LACI_1"/>
    <property type="match status" value="1"/>
</dbReference>
<organism evidence="6 7">
    <name type="scientific">Metabacillus sediminis</name>
    <dbReference type="NCBI Taxonomy" id="3117746"/>
    <lineage>
        <taxon>Bacteria</taxon>
        <taxon>Bacillati</taxon>
        <taxon>Bacillota</taxon>
        <taxon>Bacilli</taxon>
        <taxon>Bacillales</taxon>
        <taxon>Bacillaceae</taxon>
        <taxon>Metabacillus</taxon>
    </lineage>
</organism>
<dbReference type="Pfam" id="PF13377">
    <property type="entry name" value="Peripla_BP_3"/>
    <property type="match status" value="1"/>
</dbReference>
<dbReference type="Gene3D" id="1.10.260.40">
    <property type="entry name" value="lambda repressor-like DNA-binding domains"/>
    <property type="match status" value="1"/>
</dbReference>
<dbReference type="Pfam" id="PF00356">
    <property type="entry name" value="LacI"/>
    <property type="match status" value="1"/>
</dbReference>
<evidence type="ECO:0000256" key="1">
    <source>
        <dbReference type="ARBA" id="ARBA00023015"/>
    </source>
</evidence>
<feature type="domain" description="HTH cro/C1-type" evidence="5">
    <location>
        <begin position="2"/>
        <end position="49"/>
    </location>
</feature>
<dbReference type="PROSITE" id="PS50932">
    <property type="entry name" value="HTH_LACI_2"/>
    <property type="match status" value="1"/>
</dbReference>
<proteinExistence type="predicted"/>
<keyword evidence="2 6" id="KW-0238">DNA-binding</keyword>
<dbReference type="InterPro" id="IPR010982">
    <property type="entry name" value="Lambda_DNA-bd_dom_sf"/>
</dbReference>
<dbReference type="InterPro" id="IPR001387">
    <property type="entry name" value="Cro/C1-type_HTH"/>
</dbReference>
<dbReference type="SMART" id="SM00354">
    <property type="entry name" value="HTH_LACI"/>
    <property type="match status" value="1"/>
</dbReference>
<dbReference type="PANTHER" id="PTHR30146">
    <property type="entry name" value="LACI-RELATED TRANSCRIPTIONAL REPRESSOR"/>
    <property type="match status" value="1"/>
</dbReference>
<name>A0ABZ2NLL0_9BACI</name>
<evidence type="ECO:0000313" key="6">
    <source>
        <dbReference type="EMBL" id="WXB98500.1"/>
    </source>
</evidence>
<dbReference type="PROSITE" id="PS50943">
    <property type="entry name" value="HTH_CROC1"/>
    <property type="match status" value="1"/>
</dbReference>
<dbReference type="PANTHER" id="PTHR30146:SF24">
    <property type="entry name" value="XYLOSE OPERON REGULATORY PROTEIN"/>
    <property type="match status" value="1"/>
</dbReference>
<dbReference type="RefSeq" id="WP_338781579.1">
    <property type="nucleotide sequence ID" value="NZ_CP147407.1"/>
</dbReference>
<reference evidence="6 7" key="1">
    <citation type="submission" date="2024-02" db="EMBL/GenBank/DDBJ databases">
        <title>Seven novel Bacillus-like species.</title>
        <authorList>
            <person name="Liu G."/>
        </authorList>
    </citation>
    <scope>NUCLEOTIDE SEQUENCE [LARGE SCALE GENOMIC DNA]</scope>
    <source>
        <strain evidence="6 7">FJAT-52054</strain>
    </source>
</reference>
<evidence type="ECO:0000259" key="4">
    <source>
        <dbReference type="PROSITE" id="PS50932"/>
    </source>
</evidence>